<evidence type="ECO:0000256" key="5">
    <source>
        <dbReference type="ARBA" id="ARBA00023239"/>
    </source>
</evidence>
<dbReference type="CDD" id="cd01359">
    <property type="entry name" value="Argininosuccinate_lyase"/>
    <property type="match status" value="1"/>
</dbReference>
<dbReference type="Gene3D" id="1.10.275.10">
    <property type="entry name" value="Fumarase/aspartase (N-terminal domain)"/>
    <property type="match status" value="1"/>
</dbReference>
<dbReference type="PANTHER" id="PTHR43814:SF1">
    <property type="entry name" value="ARGININOSUCCINATE LYASE"/>
    <property type="match status" value="1"/>
</dbReference>
<evidence type="ECO:0000259" key="8">
    <source>
        <dbReference type="Pfam" id="PF00206"/>
    </source>
</evidence>
<dbReference type="Gene3D" id="1.20.200.10">
    <property type="entry name" value="Fumarase/aspartase (Central domain)"/>
    <property type="match status" value="1"/>
</dbReference>
<dbReference type="InterPro" id="IPR008948">
    <property type="entry name" value="L-Aspartase-like"/>
</dbReference>
<evidence type="ECO:0000256" key="4">
    <source>
        <dbReference type="ARBA" id="ARBA00022605"/>
    </source>
</evidence>
<dbReference type="GO" id="GO:0004056">
    <property type="term" value="F:argininosuccinate lyase activity"/>
    <property type="evidence" value="ECO:0007669"/>
    <property type="project" value="UniProtKB-UniRule"/>
</dbReference>
<dbReference type="Gene3D" id="1.10.40.30">
    <property type="entry name" value="Fumarase/aspartase (C-terminal domain)"/>
    <property type="match status" value="1"/>
</dbReference>
<feature type="domain" description="Argininosuccinate lyase C-terminal" evidence="9">
    <location>
        <begin position="416"/>
        <end position="484"/>
    </location>
</feature>
<feature type="domain" description="Fumarate lyase N-terminal" evidence="8">
    <location>
        <begin position="40"/>
        <end position="353"/>
    </location>
</feature>
<evidence type="ECO:0000259" key="9">
    <source>
        <dbReference type="Pfam" id="PF14698"/>
    </source>
</evidence>
<reference evidence="10 11" key="1">
    <citation type="submission" date="2017-07" db="EMBL/GenBank/DDBJ databases">
        <title>Draft whole genome sequences of clinical Proprionibacteriaceae strains.</title>
        <authorList>
            <person name="Bernier A.-M."/>
            <person name="Bernard K."/>
            <person name="Domingo M.-C."/>
        </authorList>
    </citation>
    <scope>NUCLEOTIDE SEQUENCE [LARGE SCALE GENOMIC DNA]</scope>
    <source>
        <strain evidence="10 11">NML 030167</strain>
    </source>
</reference>
<keyword evidence="6" id="KW-0963">Cytoplasm</keyword>
<keyword evidence="11" id="KW-1185">Reference proteome</keyword>
<evidence type="ECO:0000256" key="7">
    <source>
        <dbReference type="SAM" id="MobiDB-lite"/>
    </source>
</evidence>
<comment type="catalytic activity">
    <reaction evidence="6">
        <text>2-(N(omega)-L-arginino)succinate = fumarate + L-arginine</text>
        <dbReference type="Rhea" id="RHEA:24020"/>
        <dbReference type="ChEBI" id="CHEBI:29806"/>
        <dbReference type="ChEBI" id="CHEBI:32682"/>
        <dbReference type="ChEBI" id="CHEBI:57472"/>
        <dbReference type="EC" id="4.3.2.1"/>
    </reaction>
</comment>
<dbReference type="AlphaFoldDB" id="A0A255G9R6"/>
<dbReference type="InterPro" id="IPR020557">
    <property type="entry name" value="Fumarate_lyase_CS"/>
</dbReference>
<protein>
    <recommendedName>
        <fullName evidence="2 6">Argininosuccinate lyase</fullName>
        <shortName evidence="6">ASAL</shortName>
        <ecNumber evidence="2 6">4.3.2.1</ecNumber>
    </recommendedName>
    <alternativeName>
        <fullName evidence="6">Arginosuccinase</fullName>
    </alternativeName>
</protein>
<dbReference type="GO" id="GO:0042450">
    <property type="term" value="P:L-arginine biosynthetic process via ornithine"/>
    <property type="evidence" value="ECO:0007669"/>
    <property type="project" value="UniProtKB-UniRule"/>
</dbReference>
<dbReference type="PANTHER" id="PTHR43814">
    <property type="entry name" value="ARGININOSUCCINATE LYASE"/>
    <property type="match status" value="1"/>
</dbReference>
<dbReference type="InterPro" id="IPR000362">
    <property type="entry name" value="Fumarate_lyase_fam"/>
</dbReference>
<name>A0A255G9R6_9ACTN</name>
<keyword evidence="4 6" id="KW-0028">Amino-acid biosynthesis</keyword>
<dbReference type="GO" id="GO:0005829">
    <property type="term" value="C:cytosol"/>
    <property type="evidence" value="ECO:0007669"/>
    <property type="project" value="TreeGrafter"/>
</dbReference>
<evidence type="ECO:0000256" key="1">
    <source>
        <dbReference type="ARBA" id="ARBA00004941"/>
    </source>
</evidence>
<dbReference type="InterPro" id="IPR009049">
    <property type="entry name" value="Argininosuccinate_lyase"/>
</dbReference>
<feature type="region of interest" description="Disordered" evidence="7">
    <location>
        <begin position="1"/>
        <end position="41"/>
    </location>
</feature>
<dbReference type="InterPro" id="IPR024083">
    <property type="entry name" value="Fumarase/histidase_N"/>
</dbReference>
<dbReference type="InterPro" id="IPR022761">
    <property type="entry name" value="Fumarate_lyase_N"/>
</dbReference>
<dbReference type="EC" id="4.3.2.1" evidence="2 6"/>
<comment type="pathway">
    <text evidence="1 6">Amino-acid biosynthesis; L-arginine biosynthesis; L-arginine from L-ornithine and carbamoyl phosphate: step 3/3.</text>
</comment>
<dbReference type="FunFam" id="1.20.200.10:FF:000015">
    <property type="entry name" value="argininosuccinate lyase isoform X2"/>
    <property type="match status" value="1"/>
</dbReference>
<evidence type="ECO:0000256" key="3">
    <source>
        <dbReference type="ARBA" id="ARBA00022571"/>
    </source>
</evidence>
<dbReference type="Proteomes" id="UP000215896">
    <property type="component" value="Unassembled WGS sequence"/>
</dbReference>
<proteinExistence type="inferred from homology"/>
<gene>
    <name evidence="6 10" type="primary">argH</name>
    <name evidence="10" type="ORF">CGZ94_18280</name>
</gene>
<organism evidence="10 11">
    <name type="scientific">Enemella evansiae</name>
    <dbReference type="NCBI Taxonomy" id="2016499"/>
    <lineage>
        <taxon>Bacteria</taxon>
        <taxon>Bacillati</taxon>
        <taxon>Actinomycetota</taxon>
        <taxon>Actinomycetes</taxon>
        <taxon>Propionibacteriales</taxon>
        <taxon>Propionibacteriaceae</taxon>
        <taxon>Enemella</taxon>
    </lineage>
</organism>
<dbReference type="HAMAP" id="MF_00006">
    <property type="entry name" value="Arg_succ_lyase"/>
    <property type="match status" value="1"/>
</dbReference>
<dbReference type="PROSITE" id="PS00163">
    <property type="entry name" value="FUMARATE_LYASES"/>
    <property type="match status" value="1"/>
</dbReference>
<dbReference type="FunFam" id="1.10.40.30:FF:000001">
    <property type="entry name" value="Argininosuccinate lyase"/>
    <property type="match status" value="1"/>
</dbReference>
<evidence type="ECO:0000256" key="6">
    <source>
        <dbReference type="HAMAP-Rule" id="MF_00006"/>
    </source>
</evidence>
<keyword evidence="5 6" id="KW-0456">Lyase</keyword>
<dbReference type="InterPro" id="IPR029419">
    <property type="entry name" value="Arg_succ_lyase_C"/>
</dbReference>
<dbReference type="OrthoDB" id="9769623at2"/>
<evidence type="ECO:0000313" key="11">
    <source>
        <dbReference type="Proteomes" id="UP000215896"/>
    </source>
</evidence>
<dbReference type="Pfam" id="PF00206">
    <property type="entry name" value="Lyase_1"/>
    <property type="match status" value="1"/>
</dbReference>
<sequence length="524" mass="56299">MPEQTSNPHDSSDSKQNRDSGQTSDSGRKGESGEGRLWGGRFTGGPSEAMFALSKSTQFDWRLARHDLLGSLAHAKALHAAGLLTDDEYAGLRDGLSGMLRDVTEPGRADASPIGPAPSDEDVHGALERILIERIGPELGGRLRAGRSRNDQIATLVRLYLREELRQLAGAVAQVVQALLQQAARHLALPVAGAQPLDRPTVMPGRTHLQSAQPVLLSHALLAHAWPLLRDVERMRDLDARLAVSPYGSAALAGTSLGLDPELVATELGFDTSVENSIDGTAARDLVAEAAYVLAQVGVDLSRIAEEVILWSTVEFGFATLSDQWSTGSSIMPQKKNPDVAELARGKSGRFIGNLTGLMTTLKGLPLAYNRDLQEDKEPVFDTIDQLQVLLPAMAGMLATLEFHPERMESLAPRGFSLATDVADWLVRQRVPFASAHEIAGATVRYCEQQGTELSELTTEDLPRIAPELGPGVLEVLTVRGSVDSRAGKGGTAVARVTEQLEQAEGALRRAGEWSDSPLRNPQP</sequence>
<dbReference type="NCBIfam" id="TIGR00838">
    <property type="entry name" value="argH"/>
    <property type="match status" value="1"/>
</dbReference>
<dbReference type="SUPFAM" id="SSF48557">
    <property type="entry name" value="L-aspartase-like"/>
    <property type="match status" value="1"/>
</dbReference>
<dbReference type="PRINTS" id="PR00145">
    <property type="entry name" value="ARGSUCLYASE"/>
</dbReference>
<keyword evidence="3 6" id="KW-0055">Arginine biosynthesis</keyword>
<dbReference type="PRINTS" id="PR00149">
    <property type="entry name" value="FUMRATELYASE"/>
</dbReference>
<evidence type="ECO:0000256" key="2">
    <source>
        <dbReference type="ARBA" id="ARBA00012338"/>
    </source>
</evidence>
<comment type="subcellular location">
    <subcellularLocation>
        <location evidence="6">Cytoplasm</location>
    </subcellularLocation>
</comment>
<dbReference type="Pfam" id="PF14698">
    <property type="entry name" value="ASL_C2"/>
    <property type="match status" value="1"/>
</dbReference>
<dbReference type="UniPathway" id="UPA00068">
    <property type="reaction ID" value="UER00114"/>
</dbReference>
<comment type="caution">
    <text evidence="10">The sequence shown here is derived from an EMBL/GenBank/DDBJ whole genome shotgun (WGS) entry which is preliminary data.</text>
</comment>
<dbReference type="RefSeq" id="WP_094406597.1">
    <property type="nucleotide sequence ID" value="NZ_NMVO01000017.1"/>
</dbReference>
<dbReference type="EMBL" id="NMVO01000017">
    <property type="protein sequence ID" value="OYO09604.1"/>
    <property type="molecule type" value="Genomic_DNA"/>
</dbReference>
<comment type="similarity">
    <text evidence="6">Belongs to the lyase 1 family. Argininosuccinate lyase subfamily.</text>
</comment>
<evidence type="ECO:0000313" key="10">
    <source>
        <dbReference type="EMBL" id="OYO09604.1"/>
    </source>
</evidence>
<accession>A0A255G9R6</accession>